<dbReference type="AlphaFoldDB" id="A0AAD7K5S6"/>
<accession>A0AAD7K5S6</accession>
<evidence type="ECO:0000313" key="1">
    <source>
        <dbReference type="EMBL" id="KAJ7778960.1"/>
    </source>
</evidence>
<dbReference type="EMBL" id="JARKIB010000006">
    <property type="protein sequence ID" value="KAJ7778960.1"/>
    <property type="molecule type" value="Genomic_DNA"/>
</dbReference>
<reference evidence="1" key="1">
    <citation type="submission" date="2023-03" db="EMBL/GenBank/DDBJ databases">
        <title>Massive genome expansion in bonnet fungi (Mycena s.s.) driven by repeated elements and novel gene families across ecological guilds.</title>
        <authorList>
            <consortium name="Lawrence Berkeley National Laboratory"/>
            <person name="Harder C.B."/>
            <person name="Miyauchi S."/>
            <person name="Viragh M."/>
            <person name="Kuo A."/>
            <person name="Thoen E."/>
            <person name="Andreopoulos B."/>
            <person name="Lu D."/>
            <person name="Skrede I."/>
            <person name="Drula E."/>
            <person name="Henrissat B."/>
            <person name="Morin E."/>
            <person name="Kohler A."/>
            <person name="Barry K."/>
            <person name="LaButti K."/>
            <person name="Morin E."/>
            <person name="Salamov A."/>
            <person name="Lipzen A."/>
            <person name="Mereny Z."/>
            <person name="Hegedus B."/>
            <person name="Baldrian P."/>
            <person name="Stursova M."/>
            <person name="Weitz H."/>
            <person name="Taylor A."/>
            <person name="Grigoriev I.V."/>
            <person name="Nagy L.G."/>
            <person name="Martin F."/>
            <person name="Kauserud H."/>
        </authorList>
    </citation>
    <scope>NUCLEOTIDE SEQUENCE</scope>
    <source>
        <strain evidence="1">CBHHK182m</strain>
    </source>
</reference>
<name>A0AAD7K5S6_9AGAR</name>
<evidence type="ECO:0000313" key="2">
    <source>
        <dbReference type="Proteomes" id="UP001215598"/>
    </source>
</evidence>
<organism evidence="1 2">
    <name type="scientific">Mycena metata</name>
    <dbReference type="NCBI Taxonomy" id="1033252"/>
    <lineage>
        <taxon>Eukaryota</taxon>
        <taxon>Fungi</taxon>
        <taxon>Dikarya</taxon>
        <taxon>Basidiomycota</taxon>
        <taxon>Agaricomycotina</taxon>
        <taxon>Agaricomycetes</taxon>
        <taxon>Agaricomycetidae</taxon>
        <taxon>Agaricales</taxon>
        <taxon>Marasmiineae</taxon>
        <taxon>Mycenaceae</taxon>
        <taxon>Mycena</taxon>
    </lineage>
</organism>
<keyword evidence="2" id="KW-1185">Reference proteome</keyword>
<gene>
    <name evidence="1" type="ORF">B0H16DRAFT_1500607</name>
</gene>
<protein>
    <submittedName>
        <fullName evidence="1">Uncharacterized protein</fullName>
    </submittedName>
</protein>
<proteinExistence type="predicted"/>
<comment type="caution">
    <text evidence="1">The sequence shown here is derived from an EMBL/GenBank/DDBJ whole genome shotgun (WGS) entry which is preliminary data.</text>
</comment>
<sequence length="92" mass="10545">MSYVKPHQDQAMSAIPASAVCWDQSYKAIKYVARLNGVRVFGSLWTMLNEHEQVRQIIFLATQHLHHIERPLQGVVRSLHEHGHPPISLLLL</sequence>
<dbReference type="Proteomes" id="UP001215598">
    <property type="component" value="Unassembled WGS sequence"/>
</dbReference>